<evidence type="ECO:0000313" key="2">
    <source>
        <dbReference type="EMBL" id="PRC90730.1"/>
    </source>
</evidence>
<comment type="caution">
    <text evidence="2">The sequence shown here is derived from an EMBL/GenBank/DDBJ whole genome shotgun (WGS) entry which is preliminary data.</text>
</comment>
<protein>
    <recommendedName>
        <fullName evidence="1">DUF4236 domain-containing protein</fullName>
    </recommendedName>
</protein>
<organism evidence="2 3">
    <name type="scientific">Solimicrobium silvestre</name>
    <dbReference type="NCBI Taxonomy" id="2099400"/>
    <lineage>
        <taxon>Bacteria</taxon>
        <taxon>Pseudomonadati</taxon>
        <taxon>Pseudomonadota</taxon>
        <taxon>Betaproteobacteria</taxon>
        <taxon>Burkholderiales</taxon>
        <taxon>Oxalobacteraceae</taxon>
        <taxon>Solimicrobium</taxon>
    </lineage>
</organism>
<name>A0A2S9GSP3_9BURK</name>
<gene>
    <name evidence="2" type="ORF">S2091_4556</name>
</gene>
<feature type="domain" description="DUF4236" evidence="1">
    <location>
        <begin position="7"/>
        <end position="57"/>
    </location>
</feature>
<dbReference type="EMBL" id="PUGF01000037">
    <property type="protein sequence ID" value="PRC90730.1"/>
    <property type="molecule type" value="Genomic_DNA"/>
</dbReference>
<reference evidence="2 3" key="1">
    <citation type="submission" date="2018-02" db="EMBL/GenBank/DDBJ databases">
        <title>Solimicrobium silvestre gen. nov., sp. nov., isolated from alpine forest soil.</title>
        <authorList>
            <person name="Margesin R."/>
            <person name="Albuquerque L."/>
            <person name="Zhang D.-C."/>
            <person name="Froufe H.J.C."/>
            <person name="Severino R."/>
            <person name="Roxo I."/>
            <person name="Egas C."/>
            <person name="Da Costa M.S."/>
        </authorList>
    </citation>
    <scope>NUCLEOTIDE SEQUENCE [LARGE SCALE GENOMIC DNA]</scope>
    <source>
        <strain evidence="2 3">S20-91</strain>
    </source>
</reference>
<evidence type="ECO:0000259" key="1">
    <source>
        <dbReference type="Pfam" id="PF14020"/>
    </source>
</evidence>
<evidence type="ECO:0000313" key="3">
    <source>
        <dbReference type="Proteomes" id="UP000237839"/>
    </source>
</evidence>
<proteinExistence type="predicted"/>
<accession>A0A2S9GSP3</accession>
<dbReference type="Pfam" id="PF14020">
    <property type="entry name" value="DUF4236"/>
    <property type="match status" value="1"/>
</dbReference>
<dbReference type="Proteomes" id="UP000237839">
    <property type="component" value="Unassembled WGS sequence"/>
</dbReference>
<dbReference type="AlphaFoldDB" id="A0A2S9GSP3"/>
<dbReference type="InterPro" id="IPR025330">
    <property type="entry name" value="DUF4236"/>
</dbReference>
<keyword evidence="3" id="KW-1185">Reference proteome</keyword>
<dbReference type="OrthoDB" id="9806903at2"/>
<sequence>MDFIVGFYIRKSVSVGPFRFNLSKSGIGVSTGIKGLRVGTGPRGNYITVGKSGLYYRATLNGPKITPGGTSNGANPISPTDQSKIIDQMVAIESGPLSSMQDETSFSLINELNTKEKRPNYWKWTLGAGLIGLWFLPPNTPQWLTVLSVLILIGCTSYIAIRDVVAKSVVLCYKLDPNNETAYQCLHDAFLHISECSKKWRINSKGAVRDSKYHAGAGTLVSRKDATFSKGLPPRVKCNLEVPIVKADSISIYFMPDRLLVYSDNEIGAVNYKDLVFNAAAKRFIEEDSVPKDAEVIDHTWKYVNKKGGPDKRFKDNKQIPVVLYEELHFSSSSGLNELFQISKHSIANKLTTALKNMDESIAI</sequence>